<dbReference type="AlphaFoldDB" id="A0A1U7HG78"/>
<protein>
    <recommendedName>
        <fullName evidence="2">2TM domain-containing protein</fullName>
    </recommendedName>
</protein>
<evidence type="ECO:0000313" key="3">
    <source>
        <dbReference type="EMBL" id="OKH22580.1"/>
    </source>
</evidence>
<name>A0A1U7HG78_9CYAN</name>
<feature type="transmembrane region" description="Helical" evidence="1">
    <location>
        <begin position="25"/>
        <end position="43"/>
    </location>
</feature>
<comment type="caution">
    <text evidence="3">The sequence shown here is derived from an EMBL/GenBank/DDBJ whole genome shotgun (WGS) entry which is preliminary data.</text>
</comment>
<dbReference type="Pfam" id="PF13239">
    <property type="entry name" value="2TM"/>
    <property type="match status" value="1"/>
</dbReference>
<keyword evidence="1" id="KW-1133">Transmembrane helix</keyword>
<evidence type="ECO:0000259" key="2">
    <source>
        <dbReference type="Pfam" id="PF13239"/>
    </source>
</evidence>
<dbReference type="EMBL" id="MRCB01000013">
    <property type="protein sequence ID" value="OKH22580.1"/>
    <property type="molecule type" value="Genomic_DNA"/>
</dbReference>
<accession>A0A1U7HG78</accession>
<dbReference type="Proteomes" id="UP000186868">
    <property type="component" value="Unassembled WGS sequence"/>
</dbReference>
<dbReference type="RefSeq" id="WP_073599875.1">
    <property type="nucleotide sequence ID" value="NZ_MRCB01000013.1"/>
</dbReference>
<sequence>MPPRWPRKPDRTDPAYRRLDDRMNFAVHVAIFLACNSGLWFVHNVKHATWSWIVWFTGIWAIVLLLHLIYIAAIADYSVESKTNG</sequence>
<evidence type="ECO:0000256" key="1">
    <source>
        <dbReference type="SAM" id="Phobius"/>
    </source>
</evidence>
<dbReference type="STRING" id="1921803.NIES593_12360"/>
<dbReference type="OrthoDB" id="532541at2"/>
<feature type="transmembrane region" description="Helical" evidence="1">
    <location>
        <begin position="49"/>
        <end position="73"/>
    </location>
</feature>
<keyword evidence="1" id="KW-0812">Transmembrane</keyword>
<gene>
    <name evidence="3" type="ORF">NIES593_12360</name>
</gene>
<proteinExistence type="predicted"/>
<dbReference type="PROSITE" id="PS51257">
    <property type="entry name" value="PROKAR_LIPOPROTEIN"/>
    <property type="match status" value="1"/>
</dbReference>
<keyword evidence="4" id="KW-1185">Reference proteome</keyword>
<dbReference type="InterPro" id="IPR025698">
    <property type="entry name" value="2TM_dom"/>
</dbReference>
<evidence type="ECO:0000313" key="4">
    <source>
        <dbReference type="Proteomes" id="UP000186868"/>
    </source>
</evidence>
<organism evidence="3 4">
    <name type="scientific">Hydrococcus rivularis NIES-593</name>
    <dbReference type="NCBI Taxonomy" id="1921803"/>
    <lineage>
        <taxon>Bacteria</taxon>
        <taxon>Bacillati</taxon>
        <taxon>Cyanobacteriota</taxon>
        <taxon>Cyanophyceae</taxon>
        <taxon>Pleurocapsales</taxon>
        <taxon>Hydrococcaceae</taxon>
        <taxon>Hydrococcus</taxon>
    </lineage>
</organism>
<reference evidence="3 4" key="1">
    <citation type="submission" date="2016-11" db="EMBL/GenBank/DDBJ databases">
        <title>Draft Genome Sequences of Nine Cyanobacterial Strains from Diverse Habitats.</title>
        <authorList>
            <person name="Zhu T."/>
            <person name="Hou S."/>
            <person name="Lu X."/>
            <person name="Hess W.R."/>
        </authorList>
    </citation>
    <scope>NUCLEOTIDE SEQUENCE [LARGE SCALE GENOMIC DNA]</scope>
    <source>
        <strain evidence="3 4">NIES-593</strain>
    </source>
</reference>
<keyword evidence="1" id="KW-0472">Membrane</keyword>
<feature type="domain" description="2TM" evidence="2">
    <location>
        <begin position="15"/>
        <end position="70"/>
    </location>
</feature>